<proteinExistence type="predicted"/>
<dbReference type="InterPro" id="IPR006564">
    <property type="entry name" value="Znf_PMZ"/>
</dbReference>
<keyword evidence="2 4" id="KW-0863">Zinc-finger</keyword>
<dbReference type="Pfam" id="PF04434">
    <property type="entry name" value="SWIM"/>
    <property type="match status" value="1"/>
</dbReference>
<feature type="compositionally biased region" description="Basic residues" evidence="5">
    <location>
        <begin position="567"/>
        <end position="577"/>
    </location>
</feature>
<dbReference type="PANTHER" id="PTHR47718:SF13">
    <property type="entry name" value="OS09G0290500 PROTEIN"/>
    <property type="match status" value="1"/>
</dbReference>
<organism evidence="7 8">
    <name type="scientific">Arachis hypogaea</name>
    <name type="common">Peanut</name>
    <dbReference type="NCBI Taxonomy" id="3818"/>
    <lineage>
        <taxon>Eukaryota</taxon>
        <taxon>Viridiplantae</taxon>
        <taxon>Streptophyta</taxon>
        <taxon>Embryophyta</taxon>
        <taxon>Tracheophyta</taxon>
        <taxon>Spermatophyta</taxon>
        <taxon>Magnoliopsida</taxon>
        <taxon>eudicotyledons</taxon>
        <taxon>Gunneridae</taxon>
        <taxon>Pentapetalae</taxon>
        <taxon>rosids</taxon>
        <taxon>fabids</taxon>
        <taxon>Fabales</taxon>
        <taxon>Fabaceae</taxon>
        <taxon>Papilionoideae</taxon>
        <taxon>50 kb inversion clade</taxon>
        <taxon>dalbergioids sensu lato</taxon>
        <taxon>Dalbergieae</taxon>
        <taxon>Pterocarpus clade</taxon>
        <taxon>Arachis</taxon>
    </lineage>
</organism>
<protein>
    <recommendedName>
        <fullName evidence="6">SWIM-type domain-containing protein</fullName>
    </recommendedName>
</protein>
<keyword evidence="1" id="KW-0479">Metal-binding</keyword>
<dbReference type="Proteomes" id="UP000289738">
    <property type="component" value="Chromosome B04"/>
</dbReference>
<comment type="caution">
    <text evidence="7">The sequence shown here is derived from an EMBL/GenBank/DDBJ whole genome shotgun (WGS) entry which is preliminary data.</text>
</comment>
<evidence type="ECO:0000256" key="2">
    <source>
        <dbReference type="ARBA" id="ARBA00022771"/>
    </source>
</evidence>
<evidence type="ECO:0000256" key="1">
    <source>
        <dbReference type="ARBA" id="ARBA00022723"/>
    </source>
</evidence>
<evidence type="ECO:0000256" key="4">
    <source>
        <dbReference type="PROSITE-ProRule" id="PRU00325"/>
    </source>
</evidence>
<dbReference type="Pfam" id="PF03101">
    <property type="entry name" value="FAR1"/>
    <property type="match status" value="1"/>
</dbReference>
<feature type="region of interest" description="Disordered" evidence="5">
    <location>
        <begin position="544"/>
        <end position="578"/>
    </location>
</feature>
<dbReference type="PROSITE" id="PS50966">
    <property type="entry name" value="ZF_SWIM"/>
    <property type="match status" value="1"/>
</dbReference>
<gene>
    <name evidence="7" type="ORF">Ahy_B04g069504</name>
</gene>
<accession>A0A444ZCT5</accession>
<dbReference type="SMART" id="SM00575">
    <property type="entry name" value="ZnF_PMZ"/>
    <property type="match status" value="1"/>
</dbReference>
<dbReference type="GO" id="GO:0008270">
    <property type="term" value="F:zinc ion binding"/>
    <property type="evidence" value="ECO:0007669"/>
    <property type="project" value="UniProtKB-KW"/>
</dbReference>
<sequence length="645" mass="73868">MVHSTSDCHLNAGEVDYESESNEVPEPLSVVDDELVPKVGMTFTTLEDAGKFYRNYAKAAGFSTRVRCTNRKGNEIKNQLITCSREGKWKSKISPTEKTNPTAGLNCPARIYIHTLKDIGAWIISKVVLDHSHPCCPSKAEMLKQHRELSMSIRRTIENNEEAGIRPSKTYQSFVAAAGGHRELNFIEKDVRNYITREVRNVSEQEDAKEFGKYLALEACMPTTVHHWCIWHIMKKIPSKLNGYKGHADIEQEMSQVVWNSHSKDSFDRNWNDFLLNFGLGDNKWLSDLYEDRHIWVPIYLDHHFWAGMRSTQRSESMHSFFNKYITRNSSLIQFVKQYDNCLGSREQAERESDAADFHTVIPCATKSCIEAQFQDAYTHAKFREVQAQFRGKANCITRLKNSALGYSVYEVGEQVSSSIFNKFVITYDSVAAEVKCHCLLFESRGILCRHALSVLSFEQVSQVSPRYILERWSKKVKRRHTHIKSSHDEPLMGPRSKRFDQLVFRSQNICEFASESEELTAILHRAYDNVMAEMEALKAKRKGTSSLSHEDANLESVNELQSPPRIRTRGRPKNRLGSKLEKQIANATKKKKTKVLSEVKVMFFKFINLFDAASAAHSNCSQYQGHVMSYQFRVPAAGDNWLGV</sequence>
<name>A0A444ZCT5_ARAHY</name>
<dbReference type="EMBL" id="SDMP01000014">
    <property type="protein sequence ID" value="RYR11991.1"/>
    <property type="molecule type" value="Genomic_DNA"/>
</dbReference>
<dbReference type="PANTHER" id="PTHR47718">
    <property type="entry name" value="OS01G0519700 PROTEIN"/>
    <property type="match status" value="1"/>
</dbReference>
<dbReference type="AlphaFoldDB" id="A0A444ZCT5"/>
<dbReference type="STRING" id="3818.A0A444ZCT5"/>
<evidence type="ECO:0000256" key="3">
    <source>
        <dbReference type="ARBA" id="ARBA00022833"/>
    </source>
</evidence>
<reference evidence="7 8" key="1">
    <citation type="submission" date="2019-01" db="EMBL/GenBank/DDBJ databases">
        <title>Sequencing of cultivated peanut Arachis hypogaea provides insights into genome evolution and oil improvement.</title>
        <authorList>
            <person name="Chen X."/>
        </authorList>
    </citation>
    <scope>NUCLEOTIDE SEQUENCE [LARGE SCALE GENOMIC DNA]</scope>
    <source>
        <strain evidence="8">cv. Fuhuasheng</strain>
        <tissue evidence="7">Leaves</tissue>
    </source>
</reference>
<feature type="domain" description="SWIM-type" evidence="6">
    <location>
        <begin position="424"/>
        <end position="460"/>
    </location>
</feature>
<evidence type="ECO:0000313" key="7">
    <source>
        <dbReference type="EMBL" id="RYR11991.1"/>
    </source>
</evidence>
<keyword evidence="3" id="KW-0862">Zinc</keyword>
<keyword evidence="8" id="KW-1185">Reference proteome</keyword>
<dbReference type="InterPro" id="IPR004330">
    <property type="entry name" value="FAR1_DNA_bnd_dom"/>
</dbReference>
<dbReference type="InterPro" id="IPR007527">
    <property type="entry name" value="Znf_SWIM"/>
</dbReference>
<evidence type="ECO:0000256" key="5">
    <source>
        <dbReference type="SAM" id="MobiDB-lite"/>
    </source>
</evidence>
<evidence type="ECO:0000259" key="6">
    <source>
        <dbReference type="PROSITE" id="PS50966"/>
    </source>
</evidence>
<evidence type="ECO:0000313" key="8">
    <source>
        <dbReference type="Proteomes" id="UP000289738"/>
    </source>
</evidence>